<organism evidence="2">
    <name type="scientific">marine metagenome</name>
    <dbReference type="NCBI Taxonomy" id="408172"/>
    <lineage>
        <taxon>unclassified sequences</taxon>
        <taxon>metagenomes</taxon>
        <taxon>ecological metagenomes</taxon>
    </lineage>
</organism>
<name>A0A382YJN8_9ZZZZ</name>
<feature type="non-terminal residue" evidence="2">
    <location>
        <position position="163"/>
    </location>
</feature>
<dbReference type="EMBL" id="UINC01176397">
    <property type="protein sequence ID" value="SVD83502.1"/>
    <property type="molecule type" value="Genomic_DNA"/>
</dbReference>
<proteinExistence type="predicted"/>
<feature type="compositionally biased region" description="Low complexity" evidence="1">
    <location>
        <begin position="23"/>
        <end position="33"/>
    </location>
</feature>
<evidence type="ECO:0000313" key="2">
    <source>
        <dbReference type="EMBL" id="SVD83502.1"/>
    </source>
</evidence>
<protein>
    <submittedName>
        <fullName evidence="2">Uncharacterized protein</fullName>
    </submittedName>
</protein>
<feature type="compositionally biased region" description="Gly residues" evidence="1">
    <location>
        <begin position="1"/>
        <end position="11"/>
    </location>
</feature>
<reference evidence="2" key="1">
    <citation type="submission" date="2018-05" db="EMBL/GenBank/DDBJ databases">
        <authorList>
            <person name="Lanie J.A."/>
            <person name="Ng W.-L."/>
            <person name="Kazmierczak K.M."/>
            <person name="Andrzejewski T.M."/>
            <person name="Davidsen T.M."/>
            <person name="Wayne K.J."/>
            <person name="Tettelin H."/>
            <person name="Glass J.I."/>
            <person name="Rusch D."/>
            <person name="Podicherti R."/>
            <person name="Tsui H.-C.T."/>
            <person name="Winkler M.E."/>
        </authorList>
    </citation>
    <scope>NUCLEOTIDE SEQUENCE</scope>
</reference>
<evidence type="ECO:0000256" key="1">
    <source>
        <dbReference type="SAM" id="MobiDB-lite"/>
    </source>
</evidence>
<feature type="region of interest" description="Disordered" evidence="1">
    <location>
        <begin position="1"/>
        <end position="33"/>
    </location>
</feature>
<dbReference type="AlphaFoldDB" id="A0A382YJN8"/>
<sequence length="163" mass="17054">MADIGPAGGGAEMTMAADPNDITPSSSTVSTTVLPSTVVTTTATPSADIPTTMAPPSITRWTAATTIPAPETTSASATPDTPFVVAVATVQMLEVFDEPSDDEARWLLPHPGPGDGPRTLLVLESEQDWLRVSIPVRPNGTLGWVRIGDVSTTTYRARIIVDL</sequence>
<accession>A0A382YJN8</accession>
<gene>
    <name evidence="2" type="ORF">METZ01_LOCUS436356</name>
</gene>